<dbReference type="KEGG" id="kla:KLLA0_C08195g"/>
<dbReference type="FunCoup" id="Q6CU25">
    <property type="interactions" value="46"/>
</dbReference>
<dbReference type="Gene3D" id="1.10.720.30">
    <property type="entry name" value="SAP domain"/>
    <property type="match status" value="1"/>
</dbReference>
<feature type="region of interest" description="Disordered" evidence="3">
    <location>
        <begin position="123"/>
        <end position="165"/>
    </location>
</feature>
<dbReference type="Pfam" id="PF18592">
    <property type="entry name" value="Tho1_MOS11_C"/>
    <property type="match status" value="1"/>
</dbReference>
<keyword evidence="1" id="KW-0597">Phosphoprotein</keyword>
<dbReference type="InterPro" id="IPR003034">
    <property type="entry name" value="SAP_dom"/>
</dbReference>
<dbReference type="InterPro" id="IPR036361">
    <property type="entry name" value="SAP_dom_sf"/>
</dbReference>
<dbReference type="Proteomes" id="UP000000598">
    <property type="component" value="Chromosome C"/>
</dbReference>
<dbReference type="InterPro" id="IPR040746">
    <property type="entry name" value="THO1_MOS11_C"/>
</dbReference>
<comment type="similarity">
    <text evidence="2">Belongs to the SAP domain-containing ribonucleoprotein family.</text>
</comment>
<dbReference type="SMART" id="SM00513">
    <property type="entry name" value="SAP"/>
    <property type="match status" value="1"/>
</dbReference>
<dbReference type="AlphaFoldDB" id="Q6CU25"/>
<dbReference type="HOGENOM" id="CLU_088651_0_0_1"/>
<dbReference type="PaxDb" id="284590-Q6CU25"/>
<dbReference type="OMA" id="WSEKDNA"/>
<dbReference type="SUPFAM" id="SSF68906">
    <property type="entry name" value="SAP domain"/>
    <property type="match status" value="1"/>
</dbReference>
<organism evidence="5 6">
    <name type="scientific">Kluyveromyces lactis (strain ATCC 8585 / CBS 2359 / DSM 70799 / NBRC 1267 / NRRL Y-1140 / WM37)</name>
    <name type="common">Yeast</name>
    <name type="synonym">Candida sphaerica</name>
    <dbReference type="NCBI Taxonomy" id="284590"/>
    <lineage>
        <taxon>Eukaryota</taxon>
        <taxon>Fungi</taxon>
        <taxon>Dikarya</taxon>
        <taxon>Ascomycota</taxon>
        <taxon>Saccharomycotina</taxon>
        <taxon>Saccharomycetes</taxon>
        <taxon>Saccharomycetales</taxon>
        <taxon>Saccharomycetaceae</taxon>
        <taxon>Kluyveromyces</taxon>
    </lineage>
</organism>
<sequence length="243" mass="26791">MLTFDICIRILETTYWHARLPRQLESKTSSFPDPNYSKTYSPLFAMSYSGNTVAQLKELLKQRNLSTDGLKADLINRLQDDDSTKNSATNEPSSIAEVEATASATAAAAPTITSSIPDAVPADASAAVPENENVPSTEEDKLEKTPPATPAPKNPELSQDQLKQAAIDHLQKKIYRAEKFGQDDSTIDDLQRQINRIEKFGLDLSTQLAKELGFGKGPDAAVGKPDRKSFQKKNRNKSNNKRR</sequence>
<dbReference type="Pfam" id="PF02037">
    <property type="entry name" value="SAP"/>
    <property type="match status" value="1"/>
</dbReference>
<feature type="compositionally biased region" description="Basic residues" evidence="3">
    <location>
        <begin position="230"/>
        <end position="243"/>
    </location>
</feature>
<dbReference type="InterPro" id="IPR052240">
    <property type="entry name" value="SAP_domain_ribonucleoprotein"/>
</dbReference>
<dbReference type="PANTHER" id="PTHR46551">
    <property type="entry name" value="SAP DOMAIN-CONTAINING RIBONUCLEOPROTEIN"/>
    <property type="match status" value="1"/>
</dbReference>
<protein>
    <submittedName>
        <fullName evidence="5">KLLA0C08195p</fullName>
    </submittedName>
</protein>
<dbReference type="PROSITE" id="PS50800">
    <property type="entry name" value="SAP"/>
    <property type="match status" value="1"/>
</dbReference>
<keyword evidence="6" id="KW-1185">Reference proteome</keyword>
<dbReference type="EMBL" id="CR382123">
    <property type="protein sequence ID" value="CAH01415.1"/>
    <property type="molecule type" value="Genomic_DNA"/>
</dbReference>
<gene>
    <name evidence="5" type="ORF">KLLA0_C08195g</name>
</gene>
<reference evidence="5 6" key="1">
    <citation type="journal article" date="2004" name="Nature">
        <title>Genome evolution in yeasts.</title>
        <authorList>
            <consortium name="Genolevures"/>
            <person name="Dujon B."/>
            <person name="Sherman D."/>
            <person name="Fischer G."/>
            <person name="Durrens P."/>
            <person name="Casaregola S."/>
            <person name="Lafontaine I."/>
            <person name="de Montigny J."/>
            <person name="Marck C."/>
            <person name="Neuveglise C."/>
            <person name="Talla E."/>
            <person name="Goffard N."/>
            <person name="Frangeul L."/>
            <person name="Aigle M."/>
            <person name="Anthouard V."/>
            <person name="Babour A."/>
            <person name="Barbe V."/>
            <person name="Barnay S."/>
            <person name="Blanchin S."/>
            <person name="Beckerich J.M."/>
            <person name="Beyne E."/>
            <person name="Bleykasten C."/>
            <person name="Boisrame A."/>
            <person name="Boyer J."/>
            <person name="Cattolico L."/>
            <person name="Confanioleri F."/>
            <person name="de Daruvar A."/>
            <person name="Despons L."/>
            <person name="Fabre E."/>
            <person name="Fairhead C."/>
            <person name="Ferry-Dumazet H."/>
            <person name="Groppi A."/>
            <person name="Hantraye F."/>
            <person name="Hennequin C."/>
            <person name="Jauniaux N."/>
            <person name="Joyet P."/>
            <person name="Kachouri R."/>
            <person name="Kerrest A."/>
            <person name="Koszul R."/>
            <person name="Lemaire M."/>
            <person name="Lesur I."/>
            <person name="Ma L."/>
            <person name="Muller H."/>
            <person name="Nicaud J.M."/>
            <person name="Nikolski M."/>
            <person name="Oztas S."/>
            <person name="Ozier-Kalogeropoulos O."/>
            <person name="Pellenz S."/>
            <person name="Potier S."/>
            <person name="Richard G.F."/>
            <person name="Straub M.L."/>
            <person name="Suleau A."/>
            <person name="Swennene D."/>
            <person name="Tekaia F."/>
            <person name="Wesolowski-Louvel M."/>
            <person name="Westhof E."/>
            <person name="Wirth B."/>
            <person name="Zeniou-Meyer M."/>
            <person name="Zivanovic I."/>
            <person name="Bolotin-Fukuhara M."/>
            <person name="Thierry A."/>
            <person name="Bouchier C."/>
            <person name="Caudron B."/>
            <person name="Scarpelli C."/>
            <person name="Gaillardin C."/>
            <person name="Weissenbach J."/>
            <person name="Wincker P."/>
            <person name="Souciet J.L."/>
        </authorList>
    </citation>
    <scope>NUCLEOTIDE SEQUENCE [LARGE SCALE GENOMIC DNA]</scope>
    <source>
        <strain evidence="6">ATCC 8585 / CBS 2359 / DSM 70799 / NBRC 1267 / NRRL Y-1140 / WM37</strain>
    </source>
</reference>
<feature type="region of interest" description="Disordered" evidence="3">
    <location>
        <begin position="214"/>
        <end position="243"/>
    </location>
</feature>
<dbReference type="eggNOG" id="ENOG502SARN">
    <property type="taxonomic scope" value="Eukaryota"/>
</dbReference>
<dbReference type="STRING" id="284590.Q6CU25"/>
<name>Q6CU25_KLULA</name>
<evidence type="ECO:0000256" key="3">
    <source>
        <dbReference type="SAM" id="MobiDB-lite"/>
    </source>
</evidence>
<evidence type="ECO:0000313" key="5">
    <source>
        <dbReference type="EMBL" id="CAH01415.1"/>
    </source>
</evidence>
<evidence type="ECO:0000259" key="4">
    <source>
        <dbReference type="PROSITE" id="PS50800"/>
    </source>
</evidence>
<evidence type="ECO:0000256" key="2">
    <source>
        <dbReference type="ARBA" id="ARBA00046328"/>
    </source>
</evidence>
<dbReference type="GO" id="GO:0005634">
    <property type="term" value="C:nucleus"/>
    <property type="evidence" value="ECO:0007669"/>
    <property type="project" value="TreeGrafter"/>
</dbReference>
<dbReference type="GO" id="GO:0016973">
    <property type="term" value="P:poly(A)+ mRNA export from nucleus"/>
    <property type="evidence" value="ECO:0007669"/>
    <property type="project" value="TreeGrafter"/>
</dbReference>
<evidence type="ECO:0000256" key="1">
    <source>
        <dbReference type="ARBA" id="ARBA00022553"/>
    </source>
</evidence>
<evidence type="ECO:0000313" key="6">
    <source>
        <dbReference type="Proteomes" id="UP000000598"/>
    </source>
</evidence>
<dbReference type="PANTHER" id="PTHR46551:SF1">
    <property type="entry name" value="SAP DOMAIN-CONTAINING RIBONUCLEOPROTEIN"/>
    <property type="match status" value="1"/>
</dbReference>
<accession>Q6CU25</accession>
<feature type="domain" description="SAP" evidence="4">
    <location>
        <begin position="48"/>
        <end position="82"/>
    </location>
</feature>
<dbReference type="InParanoid" id="Q6CU25"/>
<proteinExistence type="inferred from homology"/>